<dbReference type="InterPro" id="IPR041253">
    <property type="entry name" value="CBM77"/>
</dbReference>
<proteinExistence type="inferred from homology"/>
<dbReference type="InterPro" id="IPR026444">
    <property type="entry name" value="Secre_tail"/>
</dbReference>
<keyword evidence="2 4" id="KW-0456">Lyase</keyword>
<dbReference type="PANTHER" id="PTHR31683">
    <property type="entry name" value="PECTATE LYASE 18-RELATED"/>
    <property type="match status" value="1"/>
</dbReference>
<gene>
    <name evidence="6" type="ORF">BIW12_10205</name>
</gene>
<sequence>MFSQTVTITESAGWLESAYVKWQPVSGAQSYNVYYSGNGITNQKIDNQLIRSYGTYFRADVLGLAAGNYTVSVKAVIAGVEGDAATTQSLTVLAHDRNGFAFQGGRIPGGYNMDGTPKSNAVIIYVTENTKNTVSLTVTGATTNPCIGLQNILFGFKKGLDNRPLIVRLIGNITDMSVMDGGDIVIENKNNASGSITFEGVGNDAVCNGWGVRLKYASNVEIRNLATMNVNSTAGDDFGMQQDNDHIWVHNNEMFYGNAGSDADQIKGDGALDNKGSTYCTFSYNHFWDSGKCSLLGLSENTTVGLYVTYHHNWFDHSDSRHPRVRFYSAHIYNNYYDGVSKYGAGSTSGSSLFVENNYFRNSKRPMMISMQGTDVWSSSKQANDPGNVGTFSGEDGGIIKAFNNTFDADIATNEMRFVAYGDPNPLYNISGKISSTIDFDAYLATTRGEQIPNTVKSYAGANVYNNFDTDVALYVKNLVPDSPEVAKSKVMQYSGRTGGGDLKWTFSNNVDDTSSSVITALKTAITNYTSSLVAVQGETVVSSQTLTSTSNTNQTVNSGSAIANIVYTWGGDATDATVTGLPASGITFVKDATAKTITISGTPTANVSYSIATTGTVGNPATGSGTITVSTPGTTTGGEVHNFTTSGKTSSFYTITGNMNSTDGSQTYDGLTLTARLKMESATVISYTTTATSTLTLVFDSSFSGKVKLNNVSYTAVAGVVVIPSVAAGTNTILKGDTANLFYIKTVYDTPALITPSISNFTIADKVVGDAAFALTAPTSNSDGTFTYTSSNTAVATVSGNMVTIVGEGTTTITANQAATSIYAAGSISATLKVLPEQVASSVVYDFRDGVIIAAGKSTDNVVTLSGGSYKLHGATYGLNMKVGGQIDIAVTGSCTVRFLGSQYSSLQMEGTASVAGDLGTIATKVVVDRVDTYEFKYIGGARTLRFKLVAPGTDLYLPSLEIIPDNTDVVKADVWDFGAQQLDDVLYNNKLDVATINSWYPVGYVVGTASTTYVMPTSFTAGDLSWVGGSNDRLRSSNTALTRYDSNVGSGAAAGYTGRIYVNGSAQAGRYLSFNLKENDELTVVANTDAAGRLNFVYLTDANVQSDLVETTTTTKEYKFVAKQTGVYKIYDQVNKPSYYRIIRKPATLVAVSGSIDVTNAADISSGYTVDFTNAAGKIWNAVVANGKYNVTLPAGYTYTLSVGNANGYLITSGDSFEVAVGSNQHNITISKVTLFTVTGNVTGLGTTISNLSLKYTSDPAANKTYVPVAVVNAVTGQYSVKLESGVGYTVSGVGVNEYEILANSVTVSSNTTVDVAFTLKPKYKVTITAPSLDATQLTKLGLKFSNINEAGITYTFTDINNVNLRKGTYSVSALGLDEYPVELAMTSNLVVSNAAVSKELTFKTVTNWSFDDKVIANGTTSYKGMLFTGAVANEIAKGHLNAGTGSTISVPVNPNQKITVTYYYAANFSIQGGAAVTTSSNSTGLFEKVDYVYTGTSPGNVLIAVNGTSYFTDINVDLIVPYTSVITVGIDKDYQTINGALKAISKMVRTAEQRVTVVIDPGNYEEMIVVNSPNVTFKNAAAKPSIALKNKGVDIDANAVRITSYYGYGYSYYSQGNDNKWNADVLAVNKANNSYTYENVSGTTNGSYWNATAVIAANGFEANDIIFENSFNQYISKKESQDKVVMWTVGNKGQRPTDYGNTAVQNRSFVERAAAIGIPNGVDKTVLKNCRVVGRQDSFYGGVGSRVVVYKGAVMGAVDYIFGGMIGVFYKTDFVMNVSDVAGDASYLTAPQQSSGRGFLLYECKVTSAVPGVETASAFRAKPGYFGRPWSANTSEVVLYKTKIETSNFTGSEGLSLIAPAGWTSSLGGTSDNIYEFGTIEDSGVDNSANRVSWSKMLTTPKLADGTDITTFNFTKGTDGWDPIPNLETIVTLPLDNFEVLVNSATCNGANNGAITVSSKENTLIYDVKINGNNYVLNSENEYTKTLSNLSAGVYEICFSTTSIPGYKQCYEVKIEEPEKIVVSSFVSKNSNTVRLSMQGASQYKVTLNGVEELVTGTNYTAALKTGTNTISVSTDLECQGAFNETIFLSEGIQYFPNPTSGVVQIYLAGVDNEVNVAVFDLAGNLISKYVKSIATNRNFQLELSSYMDGMYLIQLEGKTISKTFKIIKK</sequence>
<dbReference type="InterPro" id="IPR045032">
    <property type="entry name" value="PEL"/>
</dbReference>
<dbReference type="Pfam" id="PF18962">
    <property type="entry name" value="Por_Secre_tail"/>
    <property type="match status" value="1"/>
</dbReference>
<evidence type="ECO:0000313" key="6">
    <source>
        <dbReference type="EMBL" id="AOZ99781.1"/>
    </source>
</evidence>
<evidence type="ECO:0000256" key="2">
    <source>
        <dbReference type="ARBA" id="ARBA00023239"/>
    </source>
</evidence>
<dbReference type="STRING" id="1306519.BIW12_10205"/>
<keyword evidence="4" id="KW-0119">Carbohydrate metabolism</keyword>
<keyword evidence="4" id="KW-0964">Secreted</keyword>
<dbReference type="Pfam" id="PF00544">
    <property type="entry name" value="Pectate_lyase_4"/>
    <property type="match status" value="1"/>
</dbReference>
<dbReference type="Gene3D" id="2.160.20.10">
    <property type="entry name" value="Single-stranded right-handed beta-helix, Pectin lyase-like"/>
    <property type="match status" value="2"/>
</dbReference>
<dbReference type="GO" id="GO:0030570">
    <property type="term" value="F:pectate lyase activity"/>
    <property type="evidence" value="ECO:0007669"/>
    <property type="project" value="InterPro"/>
</dbReference>
<dbReference type="SUPFAM" id="SSF51126">
    <property type="entry name" value="Pectin lyase-like"/>
    <property type="match status" value="2"/>
</dbReference>
<dbReference type="SUPFAM" id="SSF49373">
    <property type="entry name" value="Invasin/intimin cell-adhesion fragments"/>
    <property type="match status" value="1"/>
</dbReference>
<dbReference type="PANTHER" id="PTHR31683:SF18">
    <property type="entry name" value="PECTATE LYASE 21-RELATED"/>
    <property type="match status" value="1"/>
</dbReference>
<protein>
    <recommendedName>
        <fullName evidence="5">Pectate lyase domain-containing protein</fullName>
    </recommendedName>
</protein>
<evidence type="ECO:0000256" key="3">
    <source>
        <dbReference type="PROSITE-ProRule" id="PRU10040"/>
    </source>
</evidence>
<dbReference type="KEGG" id="fcm:BIW12_10205"/>
<keyword evidence="7" id="KW-1185">Reference proteome</keyword>
<evidence type="ECO:0000256" key="1">
    <source>
        <dbReference type="ARBA" id="ARBA00022729"/>
    </source>
</evidence>
<dbReference type="InterPro" id="IPR012334">
    <property type="entry name" value="Pectin_lyas_fold"/>
</dbReference>
<feature type="domain" description="Pectate lyase" evidence="5">
    <location>
        <begin position="156"/>
        <end position="366"/>
    </location>
</feature>
<comment type="subcellular location">
    <subcellularLocation>
        <location evidence="4">Secreted</location>
    </subcellularLocation>
</comment>
<dbReference type="EMBL" id="CP017774">
    <property type="protein sequence ID" value="AOZ99781.1"/>
    <property type="molecule type" value="Genomic_DNA"/>
</dbReference>
<reference evidence="6 7" key="1">
    <citation type="submission" date="2016-10" db="EMBL/GenBank/DDBJ databases">
        <title>Complete Genome Sequence of Flavobacterium sp. PK15.</title>
        <authorList>
            <person name="Ekwe A."/>
            <person name="Kim S.B."/>
        </authorList>
    </citation>
    <scope>NUCLEOTIDE SEQUENCE [LARGE SCALE GENOMIC DNA]</scope>
    <source>
        <strain evidence="6 7">PK15</strain>
    </source>
</reference>
<keyword evidence="1" id="KW-0732">Signal</keyword>
<dbReference type="InterPro" id="IPR011050">
    <property type="entry name" value="Pectin_lyase_fold/virulence"/>
</dbReference>
<dbReference type="Gene3D" id="2.60.40.1080">
    <property type="match status" value="1"/>
</dbReference>
<comment type="similarity">
    <text evidence="4">Belongs to the polysaccharide lyase 1 family.</text>
</comment>
<accession>A0A1D9PB41</accession>
<evidence type="ECO:0000256" key="4">
    <source>
        <dbReference type="RuleBase" id="RU361173"/>
    </source>
</evidence>
<dbReference type="GO" id="GO:0000272">
    <property type="term" value="P:polysaccharide catabolic process"/>
    <property type="evidence" value="ECO:0007669"/>
    <property type="project" value="UniProtKB-KW"/>
</dbReference>
<dbReference type="NCBIfam" id="TIGR04183">
    <property type="entry name" value="Por_Secre_tail"/>
    <property type="match status" value="1"/>
</dbReference>
<dbReference type="PROSITE" id="PS00503">
    <property type="entry name" value="PECTINESTERASE_2"/>
    <property type="match status" value="1"/>
</dbReference>
<keyword evidence="4" id="KW-0624">Polysaccharide degradation</keyword>
<dbReference type="InterPro" id="IPR008964">
    <property type="entry name" value="Invasin/intimin_cell_adhesion"/>
</dbReference>
<dbReference type="Proteomes" id="UP000178198">
    <property type="component" value="Chromosome"/>
</dbReference>
<organism evidence="6 7">
    <name type="scientific">Flavobacterium commune</name>
    <dbReference type="NCBI Taxonomy" id="1306519"/>
    <lineage>
        <taxon>Bacteria</taxon>
        <taxon>Pseudomonadati</taxon>
        <taxon>Bacteroidota</taxon>
        <taxon>Flavobacteriia</taxon>
        <taxon>Flavobacteriales</taxon>
        <taxon>Flavobacteriaceae</taxon>
        <taxon>Flavobacterium</taxon>
    </lineage>
</organism>
<evidence type="ECO:0000259" key="5">
    <source>
        <dbReference type="SMART" id="SM00656"/>
    </source>
</evidence>
<dbReference type="InterPro" id="IPR002022">
    <property type="entry name" value="Pec_lyase"/>
</dbReference>
<feature type="active site" evidence="3">
    <location>
        <position position="1762"/>
    </location>
</feature>
<dbReference type="SMART" id="SM00656">
    <property type="entry name" value="Amb_all"/>
    <property type="match status" value="1"/>
</dbReference>
<evidence type="ECO:0000313" key="7">
    <source>
        <dbReference type="Proteomes" id="UP000178198"/>
    </source>
</evidence>
<name>A0A1D9PB41_9FLAO</name>
<dbReference type="Pfam" id="PF18283">
    <property type="entry name" value="CBM77"/>
    <property type="match status" value="1"/>
</dbReference>
<dbReference type="GO" id="GO:0005576">
    <property type="term" value="C:extracellular region"/>
    <property type="evidence" value="ECO:0007669"/>
    <property type="project" value="UniProtKB-SubCell"/>
</dbReference>
<dbReference type="InterPro" id="IPR033131">
    <property type="entry name" value="Pectinesterase_Asp_AS"/>
</dbReference>